<evidence type="ECO:0000313" key="1">
    <source>
        <dbReference type="EMBL" id="KAJ7527057.1"/>
    </source>
</evidence>
<evidence type="ECO:0000313" key="2">
    <source>
        <dbReference type="Proteomes" id="UP001162992"/>
    </source>
</evidence>
<name>A0ACC2BCA9_DIPCM</name>
<organism evidence="1 2">
    <name type="scientific">Diphasiastrum complanatum</name>
    <name type="common">Issler's clubmoss</name>
    <name type="synonym">Lycopodium complanatum</name>
    <dbReference type="NCBI Taxonomy" id="34168"/>
    <lineage>
        <taxon>Eukaryota</taxon>
        <taxon>Viridiplantae</taxon>
        <taxon>Streptophyta</taxon>
        <taxon>Embryophyta</taxon>
        <taxon>Tracheophyta</taxon>
        <taxon>Lycopodiopsida</taxon>
        <taxon>Lycopodiales</taxon>
        <taxon>Lycopodiaceae</taxon>
        <taxon>Lycopodioideae</taxon>
        <taxon>Diphasiastrum</taxon>
    </lineage>
</organism>
<sequence>MSVVNLEASRSKAAAKLTATLNRFSELWQQCEGLLAEVEKLHHSLEIRDNDLSQLKQENAKADSEIHSLQDMLESKNSEIFQLKSQLNEILIRLGAAESALSAPTETREKVLDVVASFTPTIDWKEVIKLIDNIKEEVRDSRAHAEKKEAIMQELKKKLEVVQGDKAILQSTLNSKQMQLENFQNQYVSHPQRVVSGIEAAPPAEIEEVGHRGKAALHPGSSHIRGLRKPLQVAVDVDTESVWPQLDIDDKGHAFKPLMTSRFIPKATHILAERLDGLCVGGGKLLMRQPIARLGLSLYWISIHLWLLIIVSTAKF</sequence>
<proteinExistence type="predicted"/>
<accession>A0ACC2BCA9</accession>
<comment type="caution">
    <text evidence="1">The sequence shown here is derived from an EMBL/GenBank/DDBJ whole genome shotgun (WGS) entry which is preliminary data.</text>
</comment>
<dbReference type="Proteomes" id="UP001162992">
    <property type="component" value="Chromosome 16"/>
</dbReference>
<keyword evidence="2" id="KW-1185">Reference proteome</keyword>
<protein>
    <submittedName>
        <fullName evidence="1">Uncharacterized protein</fullName>
    </submittedName>
</protein>
<dbReference type="EMBL" id="CM055107">
    <property type="protein sequence ID" value="KAJ7527057.1"/>
    <property type="molecule type" value="Genomic_DNA"/>
</dbReference>
<reference evidence="2" key="1">
    <citation type="journal article" date="2024" name="Proc. Natl. Acad. Sci. U.S.A.">
        <title>Extraordinary preservation of gene collinearity over three hundred million years revealed in homosporous lycophytes.</title>
        <authorList>
            <person name="Li C."/>
            <person name="Wickell D."/>
            <person name="Kuo L.Y."/>
            <person name="Chen X."/>
            <person name="Nie B."/>
            <person name="Liao X."/>
            <person name="Peng D."/>
            <person name="Ji J."/>
            <person name="Jenkins J."/>
            <person name="Williams M."/>
            <person name="Shu S."/>
            <person name="Plott C."/>
            <person name="Barry K."/>
            <person name="Rajasekar S."/>
            <person name="Grimwood J."/>
            <person name="Han X."/>
            <person name="Sun S."/>
            <person name="Hou Z."/>
            <person name="He W."/>
            <person name="Dai G."/>
            <person name="Sun C."/>
            <person name="Schmutz J."/>
            <person name="Leebens-Mack J.H."/>
            <person name="Li F.W."/>
            <person name="Wang L."/>
        </authorList>
    </citation>
    <scope>NUCLEOTIDE SEQUENCE [LARGE SCALE GENOMIC DNA]</scope>
    <source>
        <strain evidence="2">cv. PW_Plant_1</strain>
    </source>
</reference>
<gene>
    <name evidence="1" type="ORF">O6H91_16G034100</name>
</gene>